<keyword evidence="2" id="KW-1185">Reference proteome</keyword>
<dbReference type="PIRSF" id="PIRSF011396">
    <property type="entry name" value="Trp_halogenase"/>
    <property type="match status" value="1"/>
</dbReference>
<protein>
    <submittedName>
        <fullName evidence="1">Tryptophan halogenase family protein</fullName>
        <ecNumber evidence="1">1.14.19.-</ecNumber>
    </submittedName>
</protein>
<comment type="caution">
    <text evidence="1">The sequence shown here is derived from an EMBL/GenBank/DDBJ whole genome shotgun (WGS) entry which is preliminary data.</text>
</comment>
<dbReference type="InterPro" id="IPR033856">
    <property type="entry name" value="Trp_halogen"/>
</dbReference>
<sequence length="497" mass="56530">MKTDKLIRRVIIAGGGTAGWMTAAALAKLLGKNLDIKLVESEAIGTVGVGEATIPTLHLFHQLLGIDEREMMAFTNATFKLGIEFENWKDVGEDYIHSFGAAGKDCWACNFSHFWVKGKQQGIDYDIGDYTKEHLGARLGKYAVSPRSERTHAYHFDASLYAKYLRMLAEKNGAVRIEGKIDDVQLDHDNGFIKALKLESGELLEGDLFIDCTGFRGLLIDKALHTGFDDWGHWLPCDRAVAVQTGKGENPVPYTRSIARESGWQWRIPLQSRTGNGLVFCSHYMNEEQALQQLLDNIEGEPLNDPRVIPFRTGTRRQHWNKNCVAIGLSSGFIEPLESTSIHLIQRSIVRLMTLFPSDGIKQVDVDEFNQLIREETENVRDFVVLHYKLTDRRDSEFWRHCRNMDVPESLARRMQVFEESGRVYQNGTELFGESSWLQVLLGQGLMPQTYHPIVDMMSDDELSRFLGSIRSQVRGVVDGWPNHMEFINHYCKARMD</sequence>
<dbReference type="InterPro" id="IPR050816">
    <property type="entry name" value="Flavin-dep_Halogenase_NPB"/>
</dbReference>
<dbReference type="PANTHER" id="PTHR43747:SF4">
    <property type="entry name" value="FLAVIN-DEPENDENT TRYPTOPHAN HALOGENASE"/>
    <property type="match status" value="1"/>
</dbReference>
<dbReference type="Gene3D" id="3.50.50.60">
    <property type="entry name" value="FAD/NAD(P)-binding domain"/>
    <property type="match status" value="1"/>
</dbReference>
<dbReference type="InterPro" id="IPR006905">
    <property type="entry name" value="Flavin_halogenase"/>
</dbReference>
<reference evidence="2" key="1">
    <citation type="journal article" date="2019" name="Int. J. Syst. Evol. Microbiol.">
        <title>The Global Catalogue of Microorganisms (GCM) 10K type strain sequencing project: providing services to taxonomists for standard genome sequencing and annotation.</title>
        <authorList>
            <consortium name="The Broad Institute Genomics Platform"/>
            <consortium name="The Broad Institute Genome Sequencing Center for Infectious Disease"/>
            <person name="Wu L."/>
            <person name="Ma J."/>
        </authorList>
    </citation>
    <scope>NUCLEOTIDE SEQUENCE [LARGE SCALE GENOMIC DNA]</scope>
    <source>
        <strain evidence="2">CCUG 54356</strain>
    </source>
</reference>
<dbReference type="GO" id="GO:0016491">
    <property type="term" value="F:oxidoreductase activity"/>
    <property type="evidence" value="ECO:0007669"/>
    <property type="project" value="UniProtKB-KW"/>
</dbReference>
<dbReference type="InterPro" id="IPR036188">
    <property type="entry name" value="FAD/NAD-bd_sf"/>
</dbReference>
<organism evidence="1 2">
    <name type="scientific">Microbulbifer celer</name>
    <dbReference type="NCBI Taxonomy" id="435905"/>
    <lineage>
        <taxon>Bacteria</taxon>
        <taxon>Pseudomonadati</taxon>
        <taxon>Pseudomonadota</taxon>
        <taxon>Gammaproteobacteria</taxon>
        <taxon>Cellvibrionales</taxon>
        <taxon>Microbulbiferaceae</taxon>
        <taxon>Microbulbifer</taxon>
    </lineage>
</organism>
<dbReference type="EC" id="1.14.19.-" evidence="1"/>
<dbReference type="Proteomes" id="UP001597264">
    <property type="component" value="Unassembled WGS sequence"/>
</dbReference>
<accession>A0ABW3UAA4</accession>
<dbReference type="PANTHER" id="PTHR43747">
    <property type="entry name" value="FAD-BINDING PROTEIN"/>
    <property type="match status" value="1"/>
</dbReference>
<dbReference type="SUPFAM" id="SSF51905">
    <property type="entry name" value="FAD/NAD(P)-binding domain"/>
    <property type="match status" value="1"/>
</dbReference>
<gene>
    <name evidence="1" type="ORF">ACFQ2X_13360</name>
</gene>
<proteinExistence type="predicted"/>
<dbReference type="EMBL" id="JBHTLR010000017">
    <property type="protein sequence ID" value="MFD1217597.1"/>
    <property type="molecule type" value="Genomic_DNA"/>
</dbReference>
<evidence type="ECO:0000313" key="1">
    <source>
        <dbReference type="EMBL" id="MFD1217597.1"/>
    </source>
</evidence>
<name>A0ABW3UAA4_9GAMM</name>
<dbReference type="Pfam" id="PF04820">
    <property type="entry name" value="Trp_halogenase"/>
    <property type="match status" value="1"/>
</dbReference>
<keyword evidence="1" id="KW-0560">Oxidoreductase</keyword>
<evidence type="ECO:0000313" key="2">
    <source>
        <dbReference type="Proteomes" id="UP001597264"/>
    </source>
</evidence>
<dbReference type="RefSeq" id="WP_268932641.1">
    <property type="nucleotide sequence ID" value="NZ_CP087715.1"/>
</dbReference>